<gene>
    <name evidence="1" type="ORF">BDZ94DRAFT_1383704</name>
</gene>
<dbReference type="EMBL" id="MU150320">
    <property type="protein sequence ID" value="KAF9459238.1"/>
    <property type="molecule type" value="Genomic_DNA"/>
</dbReference>
<evidence type="ECO:0000313" key="2">
    <source>
        <dbReference type="Proteomes" id="UP000807353"/>
    </source>
</evidence>
<proteinExistence type="predicted"/>
<evidence type="ECO:0000313" key="1">
    <source>
        <dbReference type="EMBL" id="KAF9459238.1"/>
    </source>
</evidence>
<dbReference type="Gene3D" id="1.10.30.10">
    <property type="entry name" value="High mobility group box domain"/>
    <property type="match status" value="1"/>
</dbReference>
<dbReference type="InterPro" id="IPR036910">
    <property type="entry name" value="HMG_box_dom_sf"/>
</dbReference>
<dbReference type="AlphaFoldDB" id="A0A9P5XYV2"/>
<protein>
    <submittedName>
        <fullName evidence="1">Uncharacterized protein</fullName>
    </submittedName>
</protein>
<comment type="caution">
    <text evidence="1">The sequence shown here is derived from an EMBL/GenBank/DDBJ whole genome shotgun (WGS) entry which is preliminary data.</text>
</comment>
<name>A0A9P5XYV2_9AGAR</name>
<sequence length="365" mass="40911">MNTPTYATRSSHNLNDSGGWLPRLKSPSLIDDRIFQWPTVPDYATSAEERSALFSSFPSSSTSPVQPVALPPTDLIAFSTLPSLLTTLLNVAKWSRDCQLSNDHLRVATTWISNRFQTVSDIPEEEFNRYTDKWRVIAGDIRDMGEVPDPIKVVIHKAIPRPCNSFFFFKRAAIGKLHTGLASQLWKALPKSSIQVWKMAANKLDGLHKEIFPEYKFRPTHDVAKRKTKGRVRAQAEIQKSDTIASGEMKKRASKSYTIPSKQYPELSQISNEPSNEPMNWPGYANVYCGDSFGLPSGSESVACNFPQEFQPASFDLLSSFPPPGPSHLFNTGISSTNVYNTHNRNATFNEALRYEIDGFLWQGS</sequence>
<keyword evidence="2" id="KW-1185">Reference proteome</keyword>
<organism evidence="1 2">
    <name type="scientific">Collybia nuda</name>
    <dbReference type="NCBI Taxonomy" id="64659"/>
    <lineage>
        <taxon>Eukaryota</taxon>
        <taxon>Fungi</taxon>
        <taxon>Dikarya</taxon>
        <taxon>Basidiomycota</taxon>
        <taxon>Agaricomycotina</taxon>
        <taxon>Agaricomycetes</taxon>
        <taxon>Agaricomycetidae</taxon>
        <taxon>Agaricales</taxon>
        <taxon>Tricholomatineae</taxon>
        <taxon>Clitocybaceae</taxon>
        <taxon>Collybia</taxon>
    </lineage>
</organism>
<accession>A0A9P5XYV2</accession>
<dbReference type="SUPFAM" id="SSF47095">
    <property type="entry name" value="HMG-box"/>
    <property type="match status" value="1"/>
</dbReference>
<reference evidence="1" key="1">
    <citation type="submission" date="2020-11" db="EMBL/GenBank/DDBJ databases">
        <authorList>
            <consortium name="DOE Joint Genome Institute"/>
            <person name="Ahrendt S."/>
            <person name="Riley R."/>
            <person name="Andreopoulos W."/>
            <person name="Labutti K."/>
            <person name="Pangilinan J."/>
            <person name="Ruiz-Duenas F.J."/>
            <person name="Barrasa J.M."/>
            <person name="Sanchez-Garcia M."/>
            <person name="Camarero S."/>
            <person name="Miyauchi S."/>
            <person name="Serrano A."/>
            <person name="Linde D."/>
            <person name="Babiker R."/>
            <person name="Drula E."/>
            <person name="Ayuso-Fernandez I."/>
            <person name="Pacheco R."/>
            <person name="Padilla G."/>
            <person name="Ferreira P."/>
            <person name="Barriuso J."/>
            <person name="Kellner H."/>
            <person name="Castanera R."/>
            <person name="Alfaro M."/>
            <person name="Ramirez L."/>
            <person name="Pisabarro A.G."/>
            <person name="Kuo A."/>
            <person name="Tritt A."/>
            <person name="Lipzen A."/>
            <person name="He G."/>
            <person name="Yan M."/>
            <person name="Ng V."/>
            <person name="Cullen D."/>
            <person name="Martin F."/>
            <person name="Rosso M.-N."/>
            <person name="Henrissat B."/>
            <person name="Hibbett D."/>
            <person name="Martinez A.T."/>
            <person name="Grigoriev I.V."/>
        </authorList>
    </citation>
    <scope>NUCLEOTIDE SEQUENCE</scope>
    <source>
        <strain evidence="1">CBS 247.69</strain>
    </source>
</reference>
<dbReference type="Proteomes" id="UP000807353">
    <property type="component" value="Unassembled WGS sequence"/>
</dbReference>